<dbReference type="InterPro" id="IPR010997">
    <property type="entry name" value="HRDC-like_sf"/>
</dbReference>
<reference evidence="7 8" key="1">
    <citation type="journal article" date="2018" name="PLoS ONE">
        <title>The draft genome of Kipferlia bialata reveals reductive genome evolution in fornicate parasites.</title>
        <authorList>
            <person name="Tanifuji G."/>
            <person name="Takabayashi S."/>
            <person name="Kume K."/>
            <person name="Takagi M."/>
            <person name="Nakayama T."/>
            <person name="Kamikawa R."/>
            <person name="Inagaki Y."/>
            <person name="Hashimoto T."/>
        </authorList>
    </citation>
    <scope>NUCLEOTIDE SEQUENCE [LARGE SCALE GENOMIC DNA]</scope>
    <source>
        <strain evidence="7">NY0173</strain>
    </source>
</reference>
<dbReference type="SUPFAM" id="SSF47819">
    <property type="entry name" value="HRDC-like"/>
    <property type="match status" value="1"/>
</dbReference>
<evidence type="ECO:0000313" key="8">
    <source>
        <dbReference type="Proteomes" id="UP000265618"/>
    </source>
</evidence>
<name>A0A9K3D064_9EUKA</name>
<dbReference type="EMBL" id="BDIP01002147">
    <property type="protein sequence ID" value="GIQ85805.1"/>
    <property type="molecule type" value="Genomic_DNA"/>
</dbReference>
<evidence type="ECO:0000256" key="2">
    <source>
        <dbReference type="ARBA" id="ARBA00006898"/>
    </source>
</evidence>
<evidence type="ECO:0000256" key="1">
    <source>
        <dbReference type="ARBA" id="ARBA00004123"/>
    </source>
</evidence>
<evidence type="ECO:0000256" key="6">
    <source>
        <dbReference type="ARBA" id="ARBA00023242"/>
    </source>
</evidence>
<dbReference type="GO" id="GO:0005666">
    <property type="term" value="C:RNA polymerase III complex"/>
    <property type="evidence" value="ECO:0007669"/>
    <property type="project" value="InterPro"/>
</dbReference>
<dbReference type="PANTHER" id="PTHR15561:SF0">
    <property type="entry name" value="DNA-DIRECTED RNA POLYMERASE III SUBUNIT RPC9"/>
    <property type="match status" value="1"/>
</dbReference>
<evidence type="ECO:0000256" key="4">
    <source>
        <dbReference type="ARBA" id="ARBA00022478"/>
    </source>
</evidence>
<comment type="subcellular location">
    <subcellularLocation>
        <location evidence="1">Nucleus</location>
    </subcellularLocation>
</comment>
<organism evidence="7 8">
    <name type="scientific">Kipferlia bialata</name>
    <dbReference type="NCBI Taxonomy" id="797122"/>
    <lineage>
        <taxon>Eukaryota</taxon>
        <taxon>Metamonada</taxon>
        <taxon>Carpediemonas-like organisms</taxon>
        <taxon>Kipferlia</taxon>
    </lineage>
</organism>
<dbReference type="PANTHER" id="PTHR15561">
    <property type="entry name" value="CALCITONIN GENE-RELATED PEPTIDE-RECEPTOR COMPONENT PROTEIN"/>
    <property type="match status" value="1"/>
</dbReference>
<dbReference type="InterPro" id="IPR005574">
    <property type="entry name" value="Rpb4/RPC9"/>
</dbReference>
<comment type="similarity">
    <text evidence="2">Belongs to the eukaryotic RPC9 RNA polymerase subunit family.</text>
</comment>
<proteinExistence type="inferred from homology"/>
<comment type="caution">
    <text evidence="7">The sequence shown here is derived from an EMBL/GenBank/DDBJ whole genome shotgun (WGS) entry which is preliminary data.</text>
</comment>
<dbReference type="Proteomes" id="UP000265618">
    <property type="component" value="Unassembled WGS sequence"/>
</dbReference>
<keyword evidence="6" id="KW-0539">Nucleus</keyword>
<sequence length="143" mass="16283">MEVLDPSAAVLTNVEVFHQLKKRAIQRSNNKRWGKEAKRQVRLEDNVLEYLVAKSAGRHTKESLRVLYRHLREECGSLNDGEVAQILNSVPQTMPLLMLVVRPAVNEGRLSEEGLYALRDAIVEVLGLMTQEEESEEEEELSD</sequence>
<gene>
    <name evidence="7" type="ORF">KIPB_007536</name>
</gene>
<dbReference type="Gene3D" id="1.20.1250.40">
    <property type="match status" value="1"/>
</dbReference>
<evidence type="ECO:0000256" key="5">
    <source>
        <dbReference type="ARBA" id="ARBA00023163"/>
    </source>
</evidence>
<dbReference type="InterPro" id="IPR038846">
    <property type="entry name" value="RPC9"/>
</dbReference>
<keyword evidence="4" id="KW-0240">DNA-directed RNA polymerase</keyword>
<dbReference type="GO" id="GO:0000166">
    <property type="term" value="F:nucleotide binding"/>
    <property type="evidence" value="ECO:0007669"/>
    <property type="project" value="InterPro"/>
</dbReference>
<dbReference type="InterPro" id="IPR038324">
    <property type="entry name" value="Rpb4/RPC9_sf"/>
</dbReference>
<keyword evidence="8" id="KW-1185">Reference proteome</keyword>
<evidence type="ECO:0000256" key="3">
    <source>
        <dbReference type="ARBA" id="ARBA00016672"/>
    </source>
</evidence>
<evidence type="ECO:0000313" key="7">
    <source>
        <dbReference type="EMBL" id="GIQ85805.1"/>
    </source>
</evidence>
<accession>A0A9K3D064</accession>
<dbReference type="GO" id="GO:0006384">
    <property type="term" value="P:transcription initiation at RNA polymerase III promoter"/>
    <property type="evidence" value="ECO:0007669"/>
    <property type="project" value="InterPro"/>
</dbReference>
<protein>
    <recommendedName>
        <fullName evidence="3">DNA-directed RNA polymerase III subunit RPC9</fullName>
    </recommendedName>
</protein>
<dbReference type="Pfam" id="PF03874">
    <property type="entry name" value="RNA_pol_Rpb4"/>
    <property type="match status" value="1"/>
</dbReference>
<keyword evidence="5" id="KW-0804">Transcription</keyword>
<dbReference type="AlphaFoldDB" id="A0A9K3D064"/>